<accession>S9TD68</accession>
<organism evidence="1 2">
    <name type="scientific">Strigomonas culicis</name>
    <dbReference type="NCBI Taxonomy" id="28005"/>
    <lineage>
        <taxon>Eukaryota</taxon>
        <taxon>Discoba</taxon>
        <taxon>Euglenozoa</taxon>
        <taxon>Kinetoplastea</taxon>
        <taxon>Metakinetoplastina</taxon>
        <taxon>Trypanosomatida</taxon>
        <taxon>Trypanosomatidae</taxon>
        <taxon>Strigomonadinae</taxon>
        <taxon>Strigomonas</taxon>
    </lineage>
</organism>
<dbReference type="EMBL" id="ATMH01011622">
    <property type="protein sequence ID" value="EPY15967.1"/>
    <property type="molecule type" value="Genomic_DNA"/>
</dbReference>
<evidence type="ECO:0000313" key="2">
    <source>
        <dbReference type="Proteomes" id="UP000015354"/>
    </source>
</evidence>
<dbReference type="Proteomes" id="UP000015354">
    <property type="component" value="Unassembled WGS sequence"/>
</dbReference>
<evidence type="ECO:0000313" key="1">
    <source>
        <dbReference type="EMBL" id="EPY15967.1"/>
    </source>
</evidence>
<name>S9TD68_9TRYP</name>
<dbReference type="AlphaFoldDB" id="S9TD68"/>
<reference evidence="1 2" key="1">
    <citation type="journal article" date="2013" name="PLoS ONE">
        <title>Predicting the Proteins of Angomonas deanei, Strigomonas culicis and Their Respective Endosymbionts Reveals New Aspects of the Trypanosomatidae Family.</title>
        <authorList>
            <person name="Motta M.C."/>
            <person name="Martins A.C."/>
            <person name="de Souza S.S."/>
            <person name="Catta-Preta C.M."/>
            <person name="Silva R."/>
            <person name="Klein C.C."/>
            <person name="de Almeida L.G."/>
            <person name="de Lima Cunha O."/>
            <person name="Ciapina L.P."/>
            <person name="Brocchi M."/>
            <person name="Colabardini A.C."/>
            <person name="de Araujo Lima B."/>
            <person name="Machado C.R."/>
            <person name="de Almeida Soares C.M."/>
            <person name="Probst C.M."/>
            <person name="de Menezes C.B."/>
            <person name="Thompson C.E."/>
            <person name="Bartholomeu D.C."/>
            <person name="Gradia D.F."/>
            <person name="Pavoni D.P."/>
            <person name="Grisard E.C."/>
            <person name="Fantinatti-Garboggini F."/>
            <person name="Marchini F.K."/>
            <person name="Rodrigues-Luiz G.F."/>
            <person name="Wagner G."/>
            <person name="Goldman G.H."/>
            <person name="Fietto J.L."/>
            <person name="Elias M.C."/>
            <person name="Goldman M.H."/>
            <person name="Sagot M.F."/>
            <person name="Pereira M."/>
            <person name="Stoco P.H."/>
            <person name="de Mendonca-Neto R.P."/>
            <person name="Teixeira S.M."/>
            <person name="Maciel T.E."/>
            <person name="de Oliveira Mendes T.A."/>
            <person name="Urmenyi T.P."/>
            <person name="de Souza W."/>
            <person name="Schenkman S."/>
            <person name="de Vasconcelos A.T."/>
        </authorList>
    </citation>
    <scope>NUCLEOTIDE SEQUENCE [LARGE SCALE GENOMIC DNA]</scope>
</reference>
<comment type="caution">
    <text evidence="1">The sequence shown here is derived from an EMBL/GenBank/DDBJ whole genome shotgun (WGS) entry which is preliminary data.</text>
</comment>
<protein>
    <submittedName>
        <fullName evidence="1">Uncharacterized protein</fullName>
    </submittedName>
</protein>
<gene>
    <name evidence="1" type="ORF">STCU_11636</name>
</gene>
<keyword evidence="2" id="KW-1185">Reference proteome</keyword>
<sequence>MAALTQLNALAKQNPMVREEFVGQVVGVRRGVLYVQWRLQAGGGGSLDRSVAIPVGDAAFVAAHYRVQEVAPPAEGAARLLEPPSWCTPFRNDMLEEELQRVERAPFDRERWASLIPGKYTPKVKKFNYAQHNENDDYETKEYRDRLLSRQFFHDPQRFEILPDRREKSVAFEGKESYRQVAGVPTADRHELQRGTAHTEPISDAEMGVVEQALRDISGSRGGNFIKSATEAAQLRLNESWWAPLEVGWQQRNAAAQLAGGGAALTDPSRLPFQGKIPPFGTSYGIGERIRDITEDFRKGFGLGPHKRSPENDFHRFDTLRSEQERVARLGLGRALVRLFDDK</sequence>
<proteinExistence type="predicted"/>
<dbReference type="OrthoDB" id="270657at2759"/>